<dbReference type="Pfam" id="PF13279">
    <property type="entry name" value="4HBT_2"/>
    <property type="match status" value="1"/>
</dbReference>
<dbReference type="RefSeq" id="WP_181835558.1">
    <property type="nucleotide sequence ID" value="NZ_JACERN010000023.1"/>
</dbReference>
<dbReference type="AlphaFoldDB" id="A0A838YCL0"/>
<organism evidence="1 2">
    <name type="scientific">Aquitalea aquatica</name>
    <dbReference type="NCBI Taxonomy" id="3044273"/>
    <lineage>
        <taxon>Bacteria</taxon>
        <taxon>Pseudomonadati</taxon>
        <taxon>Pseudomonadota</taxon>
        <taxon>Betaproteobacteria</taxon>
        <taxon>Neisseriales</taxon>
        <taxon>Chromobacteriaceae</taxon>
        <taxon>Aquitalea</taxon>
    </lineage>
</organism>
<dbReference type="InterPro" id="IPR029069">
    <property type="entry name" value="HotDog_dom_sf"/>
</dbReference>
<name>A0A838YCL0_9NEIS</name>
<evidence type="ECO:0000313" key="2">
    <source>
        <dbReference type="Proteomes" id="UP000545606"/>
    </source>
</evidence>
<dbReference type="PANTHER" id="PTHR31793:SF2">
    <property type="entry name" value="BLR1345 PROTEIN"/>
    <property type="match status" value="1"/>
</dbReference>
<dbReference type="Gene3D" id="3.10.129.10">
    <property type="entry name" value="Hotdog Thioesterase"/>
    <property type="match status" value="1"/>
</dbReference>
<dbReference type="Proteomes" id="UP000545606">
    <property type="component" value="Unassembled WGS sequence"/>
</dbReference>
<dbReference type="SUPFAM" id="SSF54637">
    <property type="entry name" value="Thioesterase/thiol ester dehydrase-isomerase"/>
    <property type="match status" value="1"/>
</dbReference>
<reference evidence="1 2" key="1">
    <citation type="submission" date="2020-07" db="EMBL/GenBank/DDBJ databases">
        <title>Draft genome sequence of violacein-producing bacteria and related species.</title>
        <authorList>
            <person name="Wilson H.S."/>
            <person name="De Leon M.E."/>
        </authorList>
    </citation>
    <scope>NUCLEOTIDE SEQUENCE [LARGE SCALE GENOMIC DNA]</scope>
    <source>
        <strain evidence="1 2">HSC-21Su07</strain>
    </source>
</reference>
<dbReference type="EMBL" id="JACERN010000023">
    <property type="protein sequence ID" value="MBA4708381.1"/>
    <property type="molecule type" value="Genomic_DNA"/>
</dbReference>
<accession>A0A838YCL0</accession>
<dbReference type="PANTHER" id="PTHR31793">
    <property type="entry name" value="4-HYDROXYBENZOYL-COA THIOESTERASE FAMILY MEMBER"/>
    <property type="match status" value="1"/>
</dbReference>
<dbReference type="CDD" id="cd00586">
    <property type="entry name" value="4HBT"/>
    <property type="match status" value="1"/>
</dbReference>
<dbReference type="InterPro" id="IPR050563">
    <property type="entry name" value="4-hydroxybenzoyl-CoA_TE"/>
</dbReference>
<evidence type="ECO:0000313" key="1">
    <source>
        <dbReference type="EMBL" id="MBA4708381.1"/>
    </source>
</evidence>
<comment type="caution">
    <text evidence="1">The sequence shown here is derived from an EMBL/GenBank/DDBJ whole genome shotgun (WGS) entry which is preliminary data.</text>
</comment>
<keyword evidence="2" id="KW-1185">Reference proteome</keyword>
<protein>
    <submittedName>
        <fullName evidence="1">Thioesterase family protein</fullName>
    </submittedName>
</protein>
<dbReference type="GO" id="GO:0047617">
    <property type="term" value="F:fatty acyl-CoA hydrolase activity"/>
    <property type="evidence" value="ECO:0007669"/>
    <property type="project" value="TreeGrafter"/>
</dbReference>
<proteinExistence type="predicted"/>
<sequence length="158" mass="17756">MSSLPLLYRDHVRSEWVDYNGHMRDAYYLLLFSHASDALIDAIGLDEAGRARSGHSVYTVEVHLNYLQELKQGAALRVEWRLLGHDAKRLHIMLLLYRGEEMQPAALCEQMLLHVDARQGRSAPFAAEVAARLAAMAAEQASLPLPEHGRHIALPVRP</sequence>
<gene>
    <name evidence="1" type="ORF">H2Z84_08285</name>
</gene>